<gene>
    <name evidence="2" type="ORF">PHYPA_029340</name>
</gene>
<accession>A0A2K1IHI8</accession>
<reference evidence="3" key="3">
    <citation type="submission" date="2020-12" db="UniProtKB">
        <authorList>
            <consortium name="EnsemblPlants"/>
        </authorList>
    </citation>
    <scope>IDENTIFICATION</scope>
</reference>
<evidence type="ECO:0000313" key="4">
    <source>
        <dbReference type="Proteomes" id="UP000006727"/>
    </source>
</evidence>
<dbReference type="EMBL" id="ABEU02000024">
    <property type="protein sequence ID" value="PNR28747.1"/>
    <property type="molecule type" value="Genomic_DNA"/>
</dbReference>
<reference evidence="2 4" key="1">
    <citation type="journal article" date="2008" name="Science">
        <title>The Physcomitrella genome reveals evolutionary insights into the conquest of land by plants.</title>
        <authorList>
            <person name="Rensing S."/>
            <person name="Lang D."/>
            <person name="Zimmer A."/>
            <person name="Terry A."/>
            <person name="Salamov A."/>
            <person name="Shapiro H."/>
            <person name="Nishiyama T."/>
            <person name="Perroud P.-F."/>
            <person name="Lindquist E."/>
            <person name="Kamisugi Y."/>
            <person name="Tanahashi T."/>
            <person name="Sakakibara K."/>
            <person name="Fujita T."/>
            <person name="Oishi K."/>
            <person name="Shin-I T."/>
            <person name="Kuroki Y."/>
            <person name="Toyoda A."/>
            <person name="Suzuki Y."/>
            <person name="Hashimoto A."/>
            <person name="Yamaguchi K."/>
            <person name="Sugano A."/>
            <person name="Kohara Y."/>
            <person name="Fujiyama A."/>
            <person name="Anterola A."/>
            <person name="Aoki S."/>
            <person name="Ashton N."/>
            <person name="Barbazuk W.B."/>
            <person name="Barker E."/>
            <person name="Bennetzen J."/>
            <person name="Bezanilla M."/>
            <person name="Blankenship R."/>
            <person name="Cho S.H."/>
            <person name="Dutcher S."/>
            <person name="Estelle M."/>
            <person name="Fawcett J.A."/>
            <person name="Gundlach H."/>
            <person name="Hanada K."/>
            <person name="Heyl A."/>
            <person name="Hicks K.A."/>
            <person name="Hugh J."/>
            <person name="Lohr M."/>
            <person name="Mayer K."/>
            <person name="Melkozernov A."/>
            <person name="Murata T."/>
            <person name="Nelson D."/>
            <person name="Pils B."/>
            <person name="Prigge M."/>
            <person name="Reiss B."/>
            <person name="Renner T."/>
            <person name="Rombauts S."/>
            <person name="Rushton P."/>
            <person name="Sanderfoot A."/>
            <person name="Schween G."/>
            <person name="Shiu S.-H."/>
            <person name="Stueber K."/>
            <person name="Theodoulou F.L."/>
            <person name="Tu H."/>
            <person name="Van de Peer Y."/>
            <person name="Verrier P.J."/>
            <person name="Waters E."/>
            <person name="Wood A."/>
            <person name="Yang L."/>
            <person name="Cove D."/>
            <person name="Cuming A."/>
            <person name="Hasebe M."/>
            <person name="Lucas S."/>
            <person name="Mishler D.B."/>
            <person name="Reski R."/>
            <person name="Grigoriev I."/>
            <person name="Quatrano R.S."/>
            <person name="Boore J.L."/>
        </authorList>
    </citation>
    <scope>NUCLEOTIDE SEQUENCE [LARGE SCALE GENOMIC DNA]</scope>
    <source>
        <strain evidence="3 4">cv. Gransden 2004</strain>
    </source>
</reference>
<feature type="region of interest" description="Disordered" evidence="1">
    <location>
        <begin position="22"/>
        <end position="56"/>
    </location>
</feature>
<sequence length="115" mass="12150">MANYTTNLDLERERKSTITVALKQSTPTGGGGGGVGSRVTKQTKIERKNATGRPKRVRINRSIDLVSGSSQLRLLACLPPSTRFRTARGAVVGDPARGDPGVVIQGSMTIMAVSV</sequence>
<name>A0A2K1IHI8_PHYPA</name>
<organism evidence="2">
    <name type="scientific">Physcomitrium patens</name>
    <name type="common">Spreading-leaved earth moss</name>
    <name type="synonym">Physcomitrella patens</name>
    <dbReference type="NCBI Taxonomy" id="3218"/>
    <lineage>
        <taxon>Eukaryota</taxon>
        <taxon>Viridiplantae</taxon>
        <taxon>Streptophyta</taxon>
        <taxon>Embryophyta</taxon>
        <taxon>Bryophyta</taxon>
        <taxon>Bryophytina</taxon>
        <taxon>Bryopsida</taxon>
        <taxon>Funariidae</taxon>
        <taxon>Funariales</taxon>
        <taxon>Funariaceae</taxon>
        <taxon>Physcomitrium</taxon>
    </lineage>
</organism>
<dbReference type="AlphaFoldDB" id="A0A2K1IHI8"/>
<dbReference type="InParanoid" id="A0A2K1IHI8"/>
<evidence type="ECO:0000313" key="2">
    <source>
        <dbReference type="EMBL" id="PNR28747.1"/>
    </source>
</evidence>
<evidence type="ECO:0000313" key="3">
    <source>
        <dbReference type="EnsemblPlants" id="PAC:32910422.CDS.1"/>
    </source>
</evidence>
<protein>
    <submittedName>
        <fullName evidence="2 3">Uncharacterized protein</fullName>
    </submittedName>
</protein>
<dbReference type="Proteomes" id="UP000006727">
    <property type="component" value="Chromosome 24"/>
</dbReference>
<dbReference type="EnsemblPlants" id="Pp3c24_20431V3.1">
    <property type="protein sequence ID" value="PAC:32910422.CDS.1"/>
    <property type="gene ID" value="Pp3c24_20431"/>
</dbReference>
<proteinExistence type="predicted"/>
<dbReference type="Gramene" id="Pp3c24_20431V3.1">
    <property type="protein sequence ID" value="PAC:32910422.CDS.1"/>
    <property type="gene ID" value="Pp3c24_20431"/>
</dbReference>
<evidence type="ECO:0000256" key="1">
    <source>
        <dbReference type="SAM" id="MobiDB-lite"/>
    </source>
</evidence>
<keyword evidence="4" id="KW-1185">Reference proteome</keyword>
<reference evidence="2 4" key="2">
    <citation type="journal article" date="2018" name="Plant J.">
        <title>The Physcomitrella patens chromosome-scale assembly reveals moss genome structure and evolution.</title>
        <authorList>
            <person name="Lang D."/>
            <person name="Ullrich K.K."/>
            <person name="Murat F."/>
            <person name="Fuchs J."/>
            <person name="Jenkins J."/>
            <person name="Haas F.B."/>
            <person name="Piednoel M."/>
            <person name="Gundlach H."/>
            <person name="Van Bel M."/>
            <person name="Meyberg R."/>
            <person name="Vives C."/>
            <person name="Morata J."/>
            <person name="Symeonidi A."/>
            <person name="Hiss M."/>
            <person name="Muchero W."/>
            <person name="Kamisugi Y."/>
            <person name="Saleh O."/>
            <person name="Blanc G."/>
            <person name="Decker E.L."/>
            <person name="van Gessel N."/>
            <person name="Grimwood J."/>
            <person name="Hayes R.D."/>
            <person name="Graham S.W."/>
            <person name="Gunter L.E."/>
            <person name="McDaniel S.F."/>
            <person name="Hoernstein S.N.W."/>
            <person name="Larsson A."/>
            <person name="Li F.W."/>
            <person name="Perroud P.F."/>
            <person name="Phillips J."/>
            <person name="Ranjan P."/>
            <person name="Rokshar D.S."/>
            <person name="Rothfels C.J."/>
            <person name="Schneider L."/>
            <person name="Shu S."/>
            <person name="Stevenson D.W."/>
            <person name="Thummler F."/>
            <person name="Tillich M."/>
            <person name="Villarreal Aguilar J.C."/>
            <person name="Widiez T."/>
            <person name="Wong G.K."/>
            <person name="Wymore A."/>
            <person name="Zhang Y."/>
            <person name="Zimmer A.D."/>
            <person name="Quatrano R.S."/>
            <person name="Mayer K.F.X."/>
            <person name="Goodstein D."/>
            <person name="Casacuberta J.M."/>
            <person name="Vandepoele K."/>
            <person name="Reski R."/>
            <person name="Cuming A.C."/>
            <person name="Tuskan G.A."/>
            <person name="Maumus F."/>
            <person name="Salse J."/>
            <person name="Schmutz J."/>
            <person name="Rensing S.A."/>
        </authorList>
    </citation>
    <scope>NUCLEOTIDE SEQUENCE [LARGE SCALE GENOMIC DNA]</scope>
    <source>
        <strain evidence="3 4">cv. Gransden 2004</strain>
    </source>
</reference>